<dbReference type="InterPro" id="IPR011009">
    <property type="entry name" value="Kinase-like_dom_sf"/>
</dbReference>
<evidence type="ECO:0000259" key="1">
    <source>
        <dbReference type="Pfam" id="PF01636"/>
    </source>
</evidence>
<name>A0A1C7MJQ1_GRIFR</name>
<gene>
    <name evidence="2" type="primary">AIM9_1</name>
    <name evidence="2" type="ORF">A0H81_04642</name>
</gene>
<comment type="caution">
    <text evidence="2">The sequence shown here is derived from an EMBL/GenBank/DDBJ whole genome shotgun (WGS) entry which is preliminary data.</text>
</comment>
<evidence type="ECO:0000313" key="3">
    <source>
        <dbReference type="Proteomes" id="UP000092993"/>
    </source>
</evidence>
<proteinExistence type="predicted"/>
<organism evidence="2 3">
    <name type="scientific">Grifola frondosa</name>
    <name type="common">Maitake</name>
    <name type="synonym">Polyporus frondosus</name>
    <dbReference type="NCBI Taxonomy" id="5627"/>
    <lineage>
        <taxon>Eukaryota</taxon>
        <taxon>Fungi</taxon>
        <taxon>Dikarya</taxon>
        <taxon>Basidiomycota</taxon>
        <taxon>Agaricomycotina</taxon>
        <taxon>Agaricomycetes</taxon>
        <taxon>Polyporales</taxon>
        <taxon>Grifolaceae</taxon>
        <taxon>Grifola</taxon>
    </lineage>
</organism>
<dbReference type="PANTHER" id="PTHR21310">
    <property type="entry name" value="AMINOGLYCOSIDE PHOSPHOTRANSFERASE-RELATED-RELATED"/>
    <property type="match status" value="1"/>
</dbReference>
<dbReference type="Proteomes" id="UP000092993">
    <property type="component" value="Unassembled WGS sequence"/>
</dbReference>
<dbReference type="EMBL" id="LUGG01000004">
    <property type="protein sequence ID" value="OBZ75254.1"/>
    <property type="molecule type" value="Genomic_DNA"/>
</dbReference>
<dbReference type="InterPro" id="IPR051678">
    <property type="entry name" value="AGP_Transferase"/>
</dbReference>
<dbReference type="InterPro" id="IPR002575">
    <property type="entry name" value="Aminoglycoside_PTrfase"/>
</dbReference>
<reference evidence="2 3" key="1">
    <citation type="submission" date="2016-03" db="EMBL/GenBank/DDBJ databases">
        <title>Whole genome sequencing of Grifola frondosa 9006-11.</title>
        <authorList>
            <person name="Min B."/>
            <person name="Park H."/>
            <person name="Kim J.-G."/>
            <person name="Cho H."/>
            <person name="Oh Y.-L."/>
            <person name="Kong W.-S."/>
            <person name="Choi I.-G."/>
        </authorList>
    </citation>
    <scope>NUCLEOTIDE SEQUENCE [LARGE SCALE GENOMIC DNA]</scope>
    <source>
        <strain evidence="2 3">9006-11</strain>
    </source>
</reference>
<evidence type="ECO:0000313" key="2">
    <source>
        <dbReference type="EMBL" id="OBZ75254.1"/>
    </source>
</evidence>
<protein>
    <submittedName>
        <fullName evidence="2">Altered inheritance of mitochondria protein 9, mitochondrial</fullName>
    </submittedName>
</protein>
<dbReference type="OrthoDB" id="10003767at2759"/>
<dbReference type="SUPFAM" id="SSF56112">
    <property type="entry name" value="Protein kinase-like (PK-like)"/>
    <property type="match status" value="1"/>
</dbReference>
<sequence length="340" mass="38410">MISHRILSEVATLNFVRKNTSIPVPKVLAVDTDPHNPVNARYTLQERILGHPLEDVWESLSSAQLQTIISQVARFEGELFQTRFSSIGSLLEDPDGQFSVGHLGLSCLLPQSDLHVVGPWTSSLEWIKAYVEVEIDLLDNKPDEWYSQRVDWCIPNGDAKCPVDSLQLSSYFKKWYRLFLRGIEELPMNLDLSVFDPPVTPFVLFHEELSLSNILVAYDDPARVVGIVDWEGARVVPLWACFSGHDNLLPDYSIFYTELSALRRRRQAIQASMEPAVFGARDPPFPIQYLRYIASSCASTRCSVAGLNDDLQKFLAACSQEHGQSFLELYEYINSGKPVN</sequence>
<feature type="domain" description="Aminoglycoside phosphotransferase" evidence="1">
    <location>
        <begin position="5"/>
        <end position="238"/>
    </location>
</feature>
<keyword evidence="3" id="KW-1185">Reference proteome</keyword>
<dbReference type="Pfam" id="PF01636">
    <property type="entry name" value="APH"/>
    <property type="match status" value="1"/>
</dbReference>
<dbReference type="AlphaFoldDB" id="A0A1C7MJQ1"/>
<accession>A0A1C7MJQ1</accession>
<dbReference type="PANTHER" id="PTHR21310:SF13">
    <property type="entry name" value="AMINOGLYCOSIDE PHOSPHOTRANSFERASE DOMAIN-CONTAINING PROTEIN"/>
    <property type="match status" value="1"/>
</dbReference>